<protein>
    <submittedName>
        <fullName evidence="3">Uncharacterized protein</fullName>
    </submittedName>
</protein>
<dbReference type="SUPFAM" id="SSF82185">
    <property type="entry name" value="Histone H3 K4-specific methyltransferase SET7/9 N-terminal domain"/>
    <property type="match status" value="3"/>
</dbReference>
<proteinExistence type="predicted"/>
<evidence type="ECO:0000313" key="4">
    <source>
        <dbReference type="Proteomes" id="UP001515480"/>
    </source>
</evidence>
<feature type="region of interest" description="Disordered" evidence="2">
    <location>
        <begin position="1"/>
        <end position="35"/>
    </location>
</feature>
<dbReference type="PANTHER" id="PTHR43215">
    <property type="entry name" value="RADIAL SPOKE HEAD 1 HOMOLOG"/>
    <property type="match status" value="1"/>
</dbReference>
<dbReference type="GO" id="GO:0005829">
    <property type="term" value="C:cytosol"/>
    <property type="evidence" value="ECO:0007669"/>
    <property type="project" value="TreeGrafter"/>
</dbReference>
<name>A0AB34K6W9_PRYPA</name>
<sequence>MSEAAGDGSAHGPAVTAQSSNLAPEDTDVGLEGPSRLPALVPSVVDELAGMGCQSDLSAGLSCECCGLEALAPGSRSSNDSSGRAEPRARCGCSPSAQIVRQERLSRTEEVSAVVLLVPTSGSVQASIIVESEPLEEDDQCLIHSPRLHNHMHRDPRHPASHGLFGRTAHGAAAGADHMDLKERQDGSLRYSTPPYSIDMEGRPTSALDADEENKNDTPWPAAAGHIAMPCIRAAAHHLDTPPTLQPTQMHARRRHAVREVRKLKLEMKRQELEHTRDESARLIIRAYRAMVRKREARIMRKREHERQAQAASKIQLRARLKRISRFVGYTGEERDGQGHGEGRMVWQNGSSYDGGWVTGEPDGEGEMIWSDGSCYYGQWTAGQRQGYGVYENKAGDVYTGEWSFDAPNGSGSLLLSNGSLKSGMWKSGKPHGHMKEVIRSADGSEWVSEFIGEFLHGERHGPGRELTEAGEYDGMWKDGLRHGVGRFESSMGWVYRGGWVEGMRHGKGTLTSPFGHRFVGTWERDKLPEGEFCGRYFGEYVGTFRALSDDEDWPFVRHGHGVWKGREGETYDGEWVDDYFHGIGKMKTQSIDYEGGFQRSKRHGKGKLFYADGSWYEGEFKDDMFDGIGELHDSNGVYEGWFRKGLRNGHGIYRSIECVTYTGNWKDGVRHGKGH</sequence>
<dbReference type="AlphaFoldDB" id="A0AB34K6W9"/>
<accession>A0AB34K6W9</accession>
<organism evidence="3 4">
    <name type="scientific">Prymnesium parvum</name>
    <name type="common">Toxic golden alga</name>
    <dbReference type="NCBI Taxonomy" id="97485"/>
    <lineage>
        <taxon>Eukaryota</taxon>
        <taxon>Haptista</taxon>
        <taxon>Haptophyta</taxon>
        <taxon>Prymnesiophyceae</taxon>
        <taxon>Prymnesiales</taxon>
        <taxon>Prymnesiaceae</taxon>
        <taxon>Prymnesium</taxon>
    </lineage>
</organism>
<evidence type="ECO:0000313" key="3">
    <source>
        <dbReference type="EMBL" id="KAL1530249.1"/>
    </source>
</evidence>
<keyword evidence="1" id="KW-0677">Repeat</keyword>
<dbReference type="Gene3D" id="2.20.110.10">
    <property type="entry name" value="Histone H3 K4-specific methyltransferase SET7/9 N-terminal domain"/>
    <property type="match status" value="4"/>
</dbReference>
<dbReference type="InterPro" id="IPR003409">
    <property type="entry name" value="MORN"/>
</dbReference>
<dbReference type="EMBL" id="JBGBPQ010000001">
    <property type="protein sequence ID" value="KAL1530249.1"/>
    <property type="molecule type" value="Genomic_DNA"/>
</dbReference>
<dbReference type="Pfam" id="PF02493">
    <property type="entry name" value="MORN"/>
    <property type="match status" value="13"/>
</dbReference>
<evidence type="ECO:0000256" key="1">
    <source>
        <dbReference type="ARBA" id="ARBA00022737"/>
    </source>
</evidence>
<comment type="caution">
    <text evidence="3">The sequence shown here is derived from an EMBL/GenBank/DDBJ whole genome shotgun (WGS) entry which is preliminary data.</text>
</comment>
<keyword evidence="4" id="KW-1185">Reference proteome</keyword>
<dbReference type="PANTHER" id="PTHR43215:SF14">
    <property type="entry name" value="RADIAL SPOKE HEAD 1 HOMOLOG"/>
    <property type="match status" value="1"/>
</dbReference>
<evidence type="ECO:0000256" key="2">
    <source>
        <dbReference type="SAM" id="MobiDB-lite"/>
    </source>
</evidence>
<gene>
    <name evidence="3" type="ORF">AB1Y20_001164</name>
</gene>
<dbReference type="SMART" id="SM00698">
    <property type="entry name" value="MORN"/>
    <property type="match status" value="12"/>
</dbReference>
<reference evidence="3 4" key="1">
    <citation type="journal article" date="2024" name="Science">
        <title>Giant polyketide synthase enzymes in the biosynthesis of giant marine polyether toxins.</title>
        <authorList>
            <person name="Fallon T.R."/>
            <person name="Shende V.V."/>
            <person name="Wierzbicki I.H."/>
            <person name="Pendleton A.L."/>
            <person name="Watervoot N.F."/>
            <person name="Auber R.P."/>
            <person name="Gonzalez D.J."/>
            <person name="Wisecaver J.H."/>
            <person name="Moore B.S."/>
        </authorList>
    </citation>
    <scope>NUCLEOTIDE SEQUENCE [LARGE SCALE GENOMIC DNA]</scope>
    <source>
        <strain evidence="3 4">12B1</strain>
    </source>
</reference>
<feature type="region of interest" description="Disordered" evidence="2">
    <location>
        <begin position="187"/>
        <end position="216"/>
    </location>
</feature>
<dbReference type="Proteomes" id="UP001515480">
    <property type="component" value="Unassembled WGS sequence"/>
</dbReference>